<keyword evidence="8" id="KW-0333">Golgi apparatus</keyword>
<proteinExistence type="inferred from homology"/>
<evidence type="ECO:0000256" key="12">
    <source>
        <dbReference type="PIRSR" id="PIRSR005557-2"/>
    </source>
</evidence>
<feature type="disulfide bond" evidence="12">
    <location>
        <begin position="161"/>
        <end position="309"/>
    </location>
</feature>
<evidence type="ECO:0000256" key="10">
    <source>
        <dbReference type="ARBA" id="ARBA00023157"/>
    </source>
</evidence>
<dbReference type="InterPro" id="IPR038578">
    <property type="entry name" value="GT29-like_sf"/>
</dbReference>
<keyword evidence="5 13" id="KW-0812">Transmembrane</keyword>
<organism evidence="14 15">
    <name type="scientific">Paramormyrops kingsleyae</name>
    <dbReference type="NCBI Taxonomy" id="1676925"/>
    <lineage>
        <taxon>Eukaryota</taxon>
        <taxon>Metazoa</taxon>
        <taxon>Chordata</taxon>
        <taxon>Craniata</taxon>
        <taxon>Vertebrata</taxon>
        <taxon>Euteleostomi</taxon>
        <taxon>Actinopterygii</taxon>
        <taxon>Neopterygii</taxon>
        <taxon>Teleostei</taxon>
        <taxon>Osteoglossocephala</taxon>
        <taxon>Osteoglossomorpha</taxon>
        <taxon>Osteoglossiformes</taxon>
        <taxon>Mormyridae</taxon>
        <taxon>Paramormyrops</taxon>
    </lineage>
</organism>
<dbReference type="GO" id="GO:0000139">
    <property type="term" value="C:Golgi membrane"/>
    <property type="evidence" value="ECO:0007669"/>
    <property type="project" value="UniProtKB-SubCell"/>
</dbReference>
<evidence type="ECO:0000256" key="2">
    <source>
        <dbReference type="ARBA" id="ARBA00006003"/>
    </source>
</evidence>
<dbReference type="InterPro" id="IPR001675">
    <property type="entry name" value="Glyco_trans_29"/>
</dbReference>
<dbReference type="InterPro" id="IPR012163">
    <property type="entry name" value="Sialyl_trans"/>
</dbReference>
<dbReference type="GeneTree" id="ENSGT01030000234535"/>
<protein>
    <submittedName>
        <fullName evidence="14">Alpha-2,8-sialyltransferase 8F-like</fullName>
    </submittedName>
</protein>
<dbReference type="PIRSF" id="PIRSF005557">
    <property type="entry name" value="Sialyl_trans"/>
    <property type="match status" value="1"/>
</dbReference>
<evidence type="ECO:0000256" key="1">
    <source>
        <dbReference type="ARBA" id="ARBA00004323"/>
    </source>
</evidence>
<keyword evidence="4" id="KW-0808">Transferase</keyword>
<evidence type="ECO:0000256" key="9">
    <source>
        <dbReference type="ARBA" id="ARBA00023136"/>
    </source>
</evidence>
<evidence type="ECO:0000256" key="5">
    <source>
        <dbReference type="ARBA" id="ARBA00022692"/>
    </source>
</evidence>
<evidence type="ECO:0000256" key="13">
    <source>
        <dbReference type="SAM" id="Phobius"/>
    </source>
</evidence>
<dbReference type="GO" id="GO:0009311">
    <property type="term" value="P:oligosaccharide metabolic process"/>
    <property type="evidence" value="ECO:0007669"/>
    <property type="project" value="TreeGrafter"/>
</dbReference>
<dbReference type="Gene3D" id="3.90.1480.20">
    <property type="entry name" value="Glycosyl transferase family 29"/>
    <property type="match status" value="1"/>
</dbReference>
<evidence type="ECO:0000256" key="6">
    <source>
        <dbReference type="ARBA" id="ARBA00022968"/>
    </source>
</evidence>
<keyword evidence="7 13" id="KW-1133">Transmembrane helix</keyword>
<comment type="subcellular location">
    <subcellularLocation>
        <location evidence="1">Golgi apparatus membrane</location>
        <topology evidence="1">Single-pass type II membrane protein</topology>
    </subcellularLocation>
</comment>
<dbReference type="Ensembl" id="ENSPKIT00000028300.1">
    <property type="protein sequence ID" value="ENSPKIP00000004318.1"/>
    <property type="gene ID" value="ENSPKIG00000021480.1"/>
</dbReference>
<accession>A0A3B3QDU7</accession>
<comment type="similarity">
    <text evidence="2">Belongs to the glycosyltransferase 29 family.</text>
</comment>
<keyword evidence="6" id="KW-0735">Signal-anchor</keyword>
<dbReference type="PANTHER" id="PTHR11987">
    <property type="entry name" value="ALPHA-2,8-SIALYLTRANSFERASE"/>
    <property type="match status" value="1"/>
</dbReference>
<evidence type="ECO:0000256" key="11">
    <source>
        <dbReference type="ARBA" id="ARBA00023180"/>
    </source>
</evidence>
<evidence type="ECO:0000256" key="3">
    <source>
        <dbReference type="ARBA" id="ARBA00022676"/>
    </source>
</evidence>
<reference evidence="14" key="2">
    <citation type="submission" date="2025-09" db="UniProtKB">
        <authorList>
            <consortium name="Ensembl"/>
        </authorList>
    </citation>
    <scope>IDENTIFICATION</scope>
</reference>
<dbReference type="FunFam" id="3.90.1480.20:FF:000001">
    <property type="entry name" value="ST8 alpha-N-acetyl-neuraminide alpha-2,8-sialyltransferase 2"/>
    <property type="match status" value="1"/>
</dbReference>
<evidence type="ECO:0000256" key="8">
    <source>
        <dbReference type="ARBA" id="ARBA00023034"/>
    </source>
</evidence>
<keyword evidence="11" id="KW-0325">Glycoprotein</keyword>
<dbReference type="AlphaFoldDB" id="A0A3B3QDU7"/>
<evidence type="ECO:0000313" key="15">
    <source>
        <dbReference type="Proteomes" id="UP000261540"/>
    </source>
</evidence>
<dbReference type="GO" id="GO:0003828">
    <property type="term" value="F:alpha-N-acetylneuraminate alpha-2,8-sialyltransferase activity"/>
    <property type="evidence" value="ECO:0007669"/>
    <property type="project" value="TreeGrafter"/>
</dbReference>
<feature type="transmembrane region" description="Helical" evidence="13">
    <location>
        <begin position="12"/>
        <end position="30"/>
    </location>
</feature>
<keyword evidence="10" id="KW-1015">Disulfide bond</keyword>
<evidence type="ECO:0000256" key="4">
    <source>
        <dbReference type="ARBA" id="ARBA00022679"/>
    </source>
</evidence>
<dbReference type="GO" id="GO:0006491">
    <property type="term" value="P:N-glycan processing"/>
    <property type="evidence" value="ECO:0007669"/>
    <property type="project" value="TreeGrafter"/>
</dbReference>
<evidence type="ECO:0000313" key="14">
    <source>
        <dbReference type="Ensembl" id="ENSPKIP00000004318.1"/>
    </source>
</evidence>
<dbReference type="InterPro" id="IPR050943">
    <property type="entry name" value="Glycosyltr_29_Sialyltrsf"/>
</dbReference>
<dbReference type="Pfam" id="PF00777">
    <property type="entry name" value="Glyco_transf_29"/>
    <property type="match status" value="1"/>
</dbReference>
<dbReference type="PANTHER" id="PTHR11987:SF50">
    <property type="entry name" value="ALPHA-2,8-SIALYLTRANSFERASE 8F"/>
    <property type="match status" value="1"/>
</dbReference>
<dbReference type="Proteomes" id="UP000261540">
    <property type="component" value="Unplaced"/>
</dbReference>
<reference evidence="14" key="1">
    <citation type="submission" date="2025-08" db="UniProtKB">
        <authorList>
            <consortium name="Ensembl"/>
        </authorList>
    </citation>
    <scope>IDENTIFICATION</scope>
</reference>
<keyword evidence="3" id="KW-0328">Glycosyltransferase</keyword>
<sequence length="385" mass="43957">MRAIGLRQRWTNTLIFLLSAIITVIFYNAIKNEILSDSNLASHFHSGVSGSSARREDYLTSTKVKPGNDVTDKYCREKTIENIMKVYSEDWIEQEDYITQLRSELSSKCKGVFNAIVTQTNSPLGSNIRYDAEKRITKVTPKLFDTFVKDSPFVNKTFKTCSVVGNGGILANSSCGEEIDSAQFVIRCNLAPVGSGYRRDVGTKTNLVTSNPSILVDKFGSLMEHRRSFMERLDTFGDSLVLMPTFAYRKNTAVTLRVLYTVHDFESPARPVFMNPEYIRNLARFWVTRGLKKRLSTGMMMASLALELCDEVHLYGFWPYPQHPRDCRPLTNHYYDDVKAKSIHAMPVEFNRLLQLHSLGVIRLHLEDCSPRPKQTHLSFLLQLR</sequence>
<keyword evidence="9 13" id="KW-0472">Membrane</keyword>
<keyword evidence="15" id="KW-1185">Reference proteome</keyword>
<name>A0A3B3QDU7_9TELE</name>
<evidence type="ECO:0000256" key="7">
    <source>
        <dbReference type="ARBA" id="ARBA00022989"/>
    </source>
</evidence>